<name>A0A5N5HE97_9ROSA</name>
<dbReference type="GO" id="GO:0006952">
    <property type="term" value="P:defense response"/>
    <property type="evidence" value="ECO:0007669"/>
    <property type="project" value="InterPro"/>
</dbReference>
<reference evidence="2 3" key="3">
    <citation type="submission" date="2019-11" db="EMBL/GenBank/DDBJ databases">
        <title>A de novo genome assembly of a pear dwarfing rootstock.</title>
        <authorList>
            <person name="Wang F."/>
            <person name="Wang J."/>
            <person name="Li S."/>
            <person name="Zhang Y."/>
            <person name="Fang M."/>
            <person name="Ma L."/>
            <person name="Zhao Y."/>
            <person name="Jiang S."/>
        </authorList>
    </citation>
    <scope>NUCLEOTIDE SEQUENCE [LARGE SCALE GENOMIC DNA]</scope>
    <source>
        <strain evidence="2">S2</strain>
        <tissue evidence="2">Leaf</tissue>
    </source>
</reference>
<comment type="caution">
    <text evidence="2">The sequence shown here is derived from an EMBL/GenBank/DDBJ whole genome shotgun (WGS) entry which is preliminary data.</text>
</comment>
<organism evidence="2 3">
    <name type="scientific">Pyrus ussuriensis x Pyrus communis</name>
    <dbReference type="NCBI Taxonomy" id="2448454"/>
    <lineage>
        <taxon>Eukaryota</taxon>
        <taxon>Viridiplantae</taxon>
        <taxon>Streptophyta</taxon>
        <taxon>Embryophyta</taxon>
        <taxon>Tracheophyta</taxon>
        <taxon>Spermatophyta</taxon>
        <taxon>Magnoliopsida</taxon>
        <taxon>eudicotyledons</taxon>
        <taxon>Gunneridae</taxon>
        <taxon>Pentapetalae</taxon>
        <taxon>rosids</taxon>
        <taxon>fabids</taxon>
        <taxon>Rosales</taxon>
        <taxon>Rosaceae</taxon>
        <taxon>Amygdaloideae</taxon>
        <taxon>Maleae</taxon>
        <taxon>Pyrus</taxon>
    </lineage>
</organism>
<protein>
    <submittedName>
        <fullName evidence="2">TMV resistance protein N-like</fullName>
    </submittedName>
</protein>
<evidence type="ECO:0000313" key="3">
    <source>
        <dbReference type="Proteomes" id="UP000327157"/>
    </source>
</evidence>
<dbReference type="Gene3D" id="3.40.50.10140">
    <property type="entry name" value="Toll/interleukin-1 receptor homology (TIR) domain"/>
    <property type="match status" value="1"/>
</dbReference>
<dbReference type="Pfam" id="PF01582">
    <property type="entry name" value="TIR"/>
    <property type="match status" value="1"/>
</dbReference>
<dbReference type="PANTHER" id="PTHR11017:SF574">
    <property type="entry name" value="ADP-RIBOSYL CYCLASE_CYCLIC ADP-RIBOSE HYDROLASE"/>
    <property type="match status" value="1"/>
</dbReference>
<dbReference type="InterPro" id="IPR044974">
    <property type="entry name" value="Disease_R_plants"/>
</dbReference>
<dbReference type="EMBL" id="SMOL01000160">
    <property type="protein sequence ID" value="KAB2626336.1"/>
    <property type="molecule type" value="Genomic_DNA"/>
</dbReference>
<evidence type="ECO:0000259" key="1">
    <source>
        <dbReference type="PROSITE" id="PS50104"/>
    </source>
</evidence>
<dbReference type="SUPFAM" id="SSF52540">
    <property type="entry name" value="P-loop containing nucleoside triphosphate hydrolases"/>
    <property type="match status" value="1"/>
</dbReference>
<proteinExistence type="predicted"/>
<dbReference type="AlphaFoldDB" id="A0A5N5HE97"/>
<dbReference type="GO" id="GO:0043531">
    <property type="term" value="F:ADP binding"/>
    <property type="evidence" value="ECO:0007669"/>
    <property type="project" value="InterPro"/>
</dbReference>
<dbReference type="SUPFAM" id="SSF52200">
    <property type="entry name" value="Toll/Interleukin receptor TIR domain"/>
    <property type="match status" value="1"/>
</dbReference>
<dbReference type="InterPro" id="IPR000157">
    <property type="entry name" value="TIR_dom"/>
</dbReference>
<gene>
    <name evidence="2" type="ORF">D8674_017996</name>
</gene>
<accession>A0A5N5HE97</accession>
<dbReference type="OrthoDB" id="1905256at2759"/>
<keyword evidence="3" id="KW-1185">Reference proteome</keyword>
<dbReference type="GO" id="GO:0007165">
    <property type="term" value="P:signal transduction"/>
    <property type="evidence" value="ECO:0007669"/>
    <property type="project" value="InterPro"/>
</dbReference>
<reference evidence="2 3" key="1">
    <citation type="submission" date="2019-09" db="EMBL/GenBank/DDBJ databases">
        <authorList>
            <person name="Ou C."/>
        </authorList>
    </citation>
    <scope>NUCLEOTIDE SEQUENCE [LARGE SCALE GENOMIC DNA]</scope>
    <source>
        <strain evidence="2">S2</strain>
        <tissue evidence="2">Leaf</tissue>
    </source>
</reference>
<dbReference type="InterPro" id="IPR035897">
    <property type="entry name" value="Toll_tir_struct_dom_sf"/>
</dbReference>
<dbReference type="InterPro" id="IPR002182">
    <property type="entry name" value="NB-ARC"/>
</dbReference>
<dbReference type="Proteomes" id="UP000327157">
    <property type="component" value="Chromosome 16"/>
</dbReference>
<dbReference type="PANTHER" id="PTHR11017">
    <property type="entry name" value="LEUCINE-RICH REPEAT-CONTAINING PROTEIN"/>
    <property type="match status" value="1"/>
</dbReference>
<feature type="domain" description="TIR" evidence="1">
    <location>
        <begin position="1"/>
        <end position="154"/>
    </location>
</feature>
<dbReference type="PROSITE" id="PS50104">
    <property type="entry name" value="TIR"/>
    <property type="match status" value="1"/>
</dbReference>
<dbReference type="InterPro" id="IPR027417">
    <property type="entry name" value="P-loop_NTPase"/>
</dbReference>
<dbReference type="Pfam" id="PF00931">
    <property type="entry name" value="NB-ARC"/>
    <property type="match status" value="1"/>
</dbReference>
<evidence type="ECO:0000313" key="2">
    <source>
        <dbReference type="EMBL" id="KAB2626336.1"/>
    </source>
</evidence>
<reference evidence="3" key="2">
    <citation type="submission" date="2019-10" db="EMBL/GenBank/DDBJ databases">
        <title>A de novo genome assembly of a pear dwarfing rootstock.</title>
        <authorList>
            <person name="Wang F."/>
            <person name="Wang J."/>
            <person name="Li S."/>
            <person name="Zhang Y."/>
            <person name="Fang M."/>
            <person name="Ma L."/>
            <person name="Zhao Y."/>
            <person name="Jiang S."/>
        </authorList>
    </citation>
    <scope>NUCLEOTIDE SEQUENCE [LARGE SCALE GENOMIC DNA]</scope>
</reference>
<sequence length="338" mass="38021">MDAIGTLLYMCCRSFSSSSPAADSTDVPGVEVTDIASSSSAAAPADANDTKKYDVFISFRDELVHILKCKERYGQMVIPVFYDINPSDVRKQHGSYADAFAQLEKRFDNNIYKVHKWREALTTAANLSGIDYSNKPRTEADLIKNVVHRICTKLIGESSCNLEGLFGIESHIEQIEELENSEKPNGLDHLVKTLLKEILKEENLSMESTFVQDRLRRTKVLIVLDDVSNSMQMQHLAGNRLRYGSGSRIIITSRDRSTLRQIVEVDKIYEVEGLQPDDVVQLFCLCAFKDNSTRRTYYKELVEKAVHYAGRVPLALIVLGPCSSITRAKKNGKRDSTN</sequence>